<evidence type="ECO:0000313" key="13">
    <source>
        <dbReference type="EMBL" id="TDG12373.1"/>
    </source>
</evidence>
<evidence type="ECO:0000256" key="11">
    <source>
        <dbReference type="SAM" id="Phobius"/>
    </source>
</evidence>
<keyword evidence="4" id="KW-0488">Methylation</keyword>
<dbReference type="GO" id="GO:0005886">
    <property type="term" value="C:plasma membrane"/>
    <property type="evidence" value="ECO:0007669"/>
    <property type="project" value="UniProtKB-SubCell"/>
</dbReference>
<feature type="domain" description="General secretion pathway GspH" evidence="12">
    <location>
        <begin position="48"/>
        <end position="169"/>
    </location>
</feature>
<keyword evidence="8 11" id="KW-0472">Membrane</keyword>
<dbReference type="AlphaFoldDB" id="A0A4V6PIW5"/>
<dbReference type="Proteomes" id="UP000295554">
    <property type="component" value="Unassembled WGS sequence"/>
</dbReference>
<reference evidence="13 14" key="1">
    <citation type="submission" date="2019-03" db="EMBL/GenBank/DDBJ databases">
        <title>Seongchinamella monodicae gen. nov., sp. nov., a novel member of the Gammaproteobacteria isolated from a tidal mudflat of beach.</title>
        <authorList>
            <person name="Yang H.G."/>
            <person name="Kang J.W."/>
            <person name="Lee S.D."/>
        </authorList>
    </citation>
    <scope>NUCLEOTIDE SEQUENCE [LARGE SCALE GENOMIC DNA]</scope>
    <source>
        <strain evidence="13 14">GH4-78</strain>
    </source>
</reference>
<dbReference type="GO" id="GO:0015627">
    <property type="term" value="C:type II protein secretion system complex"/>
    <property type="evidence" value="ECO:0007669"/>
    <property type="project" value="InterPro"/>
</dbReference>
<dbReference type="RefSeq" id="WP_133213101.1">
    <property type="nucleotide sequence ID" value="NZ_SMSE01000003.1"/>
</dbReference>
<proteinExistence type="inferred from homology"/>
<accession>A0A4V6PIW5</accession>
<evidence type="ECO:0000256" key="6">
    <source>
        <dbReference type="ARBA" id="ARBA00022692"/>
    </source>
</evidence>
<name>A0A4V6PIW5_9GAMM</name>
<evidence type="ECO:0000256" key="8">
    <source>
        <dbReference type="ARBA" id="ARBA00023136"/>
    </source>
</evidence>
<dbReference type="SUPFAM" id="SSF54523">
    <property type="entry name" value="Pili subunits"/>
    <property type="match status" value="1"/>
</dbReference>
<dbReference type="OrthoDB" id="5737613at2"/>
<comment type="caution">
    <text evidence="13">The sequence shown here is derived from an EMBL/GenBank/DDBJ whole genome shotgun (WGS) entry which is preliminary data.</text>
</comment>
<comment type="similarity">
    <text evidence="9">Belongs to the GSP H family.</text>
</comment>
<dbReference type="GO" id="GO:0015628">
    <property type="term" value="P:protein secretion by the type II secretion system"/>
    <property type="evidence" value="ECO:0007669"/>
    <property type="project" value="InterPro"/>
</dbReference>
<evidence type="ECO:0000259" key="12">
    <source>
        <dbReference type="Pfam" id="PF12019"/>
    </source>
</evidence>
<dbReference type="NCBIfam" id="TIGR02532">
    <property type="entry name" value="IV_pilin_GFxxxE"/>
    <property type="match status" value="1"/>
</dbReference>
<organism evidence="13 14">
    <name type="scientific">Seongchinamella unica</name>
    <dbReference type="NCBI Taxonomy" id="2547392"/>
    <lineage>
        <taxon>Bacteria</taxon>
        <taxon>Pseudomonadati</taxon>
        <taxon>Pseudomonadota</taxon>
        <taxon>Gammaproteobacteria</taxon>
        <taxon>Cellvibrionales</taxon>
        <taxon>Halieaceae</taxon>
        <taxon>Seongchinamella</taxon>
    </lineage>
</organism>
<keyword evidence="6 11" id="KW-0812">Transmembrane</keyword>
<dbReference type="EMBL" id="SMSE01000003">
    <property type="protein sequence ID" value="TDG12373.1"/>
    <property type="molecule type" value="Genomic_DNA"/>
</dbReference>
<keyword evidence="7 11" id="KW-1133">Transmembrane helix</keyword>
<dbReference type="PROSITE" id="PS00409">
    <property type="entry name" value="PROKAR_NTER_METHYL"/>
    <property type="match status" value="1"/>
</dbReference>
<keyword evidence="14" id="KW-1185">Reference proteome</keyword>
<keyword evidence="5" id="KW-0997">Cell inner membrane</keyword>
<sequence>MDGNWAKGYRRGFTLVELMVVLAVLGLLLGLGVPGFQHLQESTRIQAQVRQLMADIILTRSEAIKRNVQVVMCPSASNPGTKPECSGIFAEGWLIFEDRDRDRRLDSGEEVIRTADGLPDGLTLTNRAANRHAKELILFRPDGTSGRNRTLMICSRARPDIPSWSVVMNIIGRPRMARDWGECPTTPVPSQAG</sequence>
<keyword evidence="3" id="KW-1003">Cell membrane</keyword>
<gene>
    <name evidence="13" type="ORF">E2F43_12195</name>
</gene>
<evidence type="ECO:0000256" key="2">
    <source>
        <dbReference type="ARBA" id="ARBA00021549"/>
    </source>
</evidence>
<evidence type="ECO:0000256" key="4">
    <source>
        <dbReference type="ARBA" id="ARBA00022481"/>
    </source>
</evidence>
<evidence type="ECO:0000256" key="9">
    <source>
        <dbReference type="ARBA" id="ARBA00025772"/>
    </source>
</evidence>
<dbReference type="InterPro" id="IPR045584">
    <property type="entry name" value="Pilin-like"/>
</dbReference>
<protein>
    <recommendedName>
        <fullName evidence="2">Type II secretion system protein H</fullName>
    </recommendedName>
    <alternativeName>
        <fullName evidence="10">General secretion pathway protein H</fullName>
    </alternativeName>
</protein>
<comment type="subcellular location">
    <subcellularLocation>
        <location evidence="1">Cell inner membrane</location>
        <topology evidence="1">Single-pass membrane protein</topology>
    </subcellularLocation>
</comment>
<evidence type="ECO:0000256" key="5">
    <source>
        <dbReference type="ARBA" id="ARBA00022519"/>
    </source>
</evidence>
<dbReference type="Pfam" id="PF12019">
    <property type="entry name" value="GspH"/>
    <property type="match status" value="1"/>
</dbReference>
<dbReference type="Gene3D" id="3.55.40.10">
    <property type="entry name" value="minor pseudopilin epsh domain"/>
    <property type="match status" value="1"/>
</dbReference>
<evidence type="ECO:0000256" key="3">
    <source>
        <dbReference type="ARBA" id="ARBA00022475"/>
    </source>
</evidence>
<evidence type="ECO:0000256" key="10">
    <source>
        <dbReference type="ARBA" id="ARBA00030775"/>
    </source>
</evidence>
<evidence type="ECO:0000313" key="14">
    <source>
        <dbReference type="Proteomes" id="UP000295554"/>
    </source>
</evidence>
<feature type="transmembrane region" description="Helical" evidence="11">
    <location>
        <begin position="12"/>
        <end position="36"/>
    </location>
</feature>
<evidence type="ECO:0000256" key="1">
    <source>
        <dbReference type="ARBA" id="ARBA00004377"/>
    </source>
</evidence>
<dbReference type="InterPro" id="IPR022346">
    <property type="entry name" value="T2SS_GspH"/>
</dbReference>
<evidence type="ECO:0000256" key="7">
    <source>
        <dbReference type="ARBA" id="ARBA00022989"/>
    </source>
</evidence>
<dbReference type="InterPro" id="IPR012902">
    <property type="entry name" value="N_methyl_site"/>
</dbReference>
<dbReference type="Pfam" id="PF07963">
    <property type="entry name" value="N_methyl"/>
    <property type="match status" value="1"/>
</dbReference>